<evidence type="ECO:0000313" key="8">
    <source>
        <dbReference type="Proteomes" id="UP000068210"/>
    </source>
</evidence>
<feature type="transmembrane region" description="Helical" evidence="6">
    <location>
        <begin position="289"/>
        <end position="306"/>
    </location>
</feature>
<dbReference type="HOGENOM" id="CLU_056539_1_0_6"/>
<dbReference type="Pfam" id="PF03706">
    <property type="entry name" value="LPG_synthase_TM"/>
    <property type="match status" value="1"/>
</dbReference>
<evidence type="ECO:0000256" key="5">
    <source>
        <dbReference type="ARBA" id="ARBA00023136"/>
    </source>
</evidence>
<feature type="transmembrane region" description="Helical" evidence="6">
    <location>
        <begin position="205"/>
        <end position="232"/>
    </location>
</feature>
<dbReference type="InterPro" id="IPR022791">
    <property type="entry name" value="L-PG_synthase/AglD"/>
</dbReference>
<keyword evidence="5 6" id="KW-0472">Membrane</keyword>
<dbReference type="PANTHER" id="PTHR39087:SF2">
    <property type="entry name" value="UPF0104 MEMBRANE PROTEIN MJ1595"/>
    <property type="match status" value="1"/>
</dbReference>
<dbReference type="KEGG" id="acx:Achr_19880"/>
<dbReference type="AlphaFoldDB" id="A0A0C4WHY4"/>
<feature type="transmembrane region" description="Helical" evidence="6">
    <location>
        <begin position="163"/>
        <end position="185"/>
    </location>
</feature>
<sequence length="322" mass="35480">MKTLAARLRRHWPFARRLLLWAFLLLMAWLLFSLARTIEWRNVLATLAGYRPGTLLAALAFAAASHLLYSCFDLLGRRYARHHLPRRQVLAVTFVCYAFNLNLGAWIGGLALRYRLYSRLGLSSLQITRIYSLSLTTNWIAYLLLAGLVFASGSVRPPAHWAIGQGSLQVLGLVLLLLAGLYLLLCAFSRRRVLTVRGHSLGLPSLRLALCQLALGAGNWLLMALVIHTLLLQQVGYGAVLGTLLIASIAGVLTHIPAGLGVLETVFVALLHQQVGRDSLLAALLGYRAIYYLLPLLIASLVYLGLEARAKRMRQKEAGKPA</sequence>
<feature type="transmembrane region" description="Helical" evidence="6">
    <location>
        <begin position="53"/>
        <end position="76"/>
    </location>
</feature>
<dbReference type="STRING" id="1328314.Achr_19880"/>
<accession>A0A0C4WHY4</accession>
<feature type="transmembrane region" description="Helical" evidence="6">
    <location>
        <begin position="130"/>
        <end position="151"/>
    </location>
</feature>
<feature type="transmembrane region" description="Helical" evidence="6">
    <location>
        <begin position="244"/>
        <end position="269"/>
    </location>
</feature>
<dbReference type="GO" id="GO:0005886">
    <property type="term" value="C:plasma membrane"/>
    <property type="evidence" value="ECO:0007669"/>
    <property type="project" value="UniProtKB-SubCell"/>
</dbReference>
<evidence type="ECO:0000256" key="1">
    <source>
        <dbReference type="ARBA" id="ARBA00004651"/>
    </source>
</evidence>
<keyword evidence="3 6" id="KW-0812">Transmembrane</keyword>
<evidence type="ECO:0000256" key="2">
    <source>
        <dbReference type="ARBA" id="ARBA00022475"/>
    </source>
</evidence>
<keyword evidence="8" id="KW-1185">Reference proteome</keyword>
<comment type="subcellular location">
    <subcellularLocation>
        <location evidence="1">Cell membrane</location>
        <topology evidence="1">Multi-pass membrane protein</topology>
    </subcellularLocation>
</comment>
<evidence type="ECO:0000256" key="6">
    <source>
        <dbReference type="SAM" id="Phobius"/>
    </source>
</evidence>
<evidence type="ECO:0000256" key="4">
    <source>
        <dbReference type="ARBA" id="ARBA00022989"/>
    </source>
</evidence>
<gene>
    <name evidence="7" type="ORF">Achr_19880</name>
</gene>
<dbReference type="PANTHER" id="PTHR39087">
    <property type="entry name" value="UPF0104 MEMBRANE PROTEIN MJ1595"/>
    <property type="match status" value="1"/>
</dbReference>
<dbReference type="Proteomes" id="UP000068210">
    <property type="component" value="Chromosome"/>
</dbReference>
<evidence type="ECO:0000313" key="7">
    <source>
        <dbReference type="EMBL" id="AJE21443.1"/>
    </source>
</evidence>
<feature type="transmembrane region" description="Helical" evidence="6">
    <location>
        <begin position="88"/>
        <end position="110"/>
    </location>
</feature>
<dbReference type="EMBL" id="CP010415">
    <property type="protein sequence ID" value="AJE21443.1"/>
    <property type="molecule type" value="Genomic_DNA"/>
</dbReference>
<reference evidence="7 8" key="1">
    <citation type="journal article" date="2015" name="PLoS ONE">
        <title>Azotobacter Genomes: The Genome of Azotobacter chroococcum NCIMB 8003 (ATCC 4412).</title>
        <authorList>
            <person name="Robson R.L."/>
            <person name="Jones R."/>
            <person name="Robson R.M."/>
            <person name="Schwartz A."/>
            <person name="Richardson T.H."/>
        </authorList>
    </citation>
    <scope>NUCLEOTIDE SEQUENCE [LARGE SCALE GENOMIC DNA]</scope>
    <source>
        <strain evidence="7 8">NCIMB 8003</strain>
    </source>
</reference>
<name>A0A0C4WHY4_9GAMM</name>
<evidence type="ECO:0000256" key="3">
    <source>
        <dbReference type="ARBA" id="ARBA00022692"/>
    </source>
</evidence>
<proteinExistence type="predicted"/>
<dbReference type="RefSeq" id="WP_039803983.1">
    <property type="nucleotide sequence ID" value="NZ_CP010415.1"/>
</dbReference>
<keyword evidence="2" id="KW-1003">Cell membrane</keyword>
<keyword evidence="4 6" id="KW-1133">Transmembrane helix</keyword>
<organism evidence="7 8">
    <name type="scientific">Azotobacter chroococcum NCIMB 8003</name>
    <dbReference type="NCBI Taxonomy" id="1328314"/>
    <lineage>
        <taxon>Bacteria</taxon>
        <taxon>Pseudomonadati</taxon>
        <taxon>Pseudomonadota</taxon>
        <taxon>Gammaproteobacteria</taxon>
        <taxon>Pseudomonadales</taxon>
        <taxon>Pseudomonadaceae</taxon>
        <taxon>Azotobacter</taxon>
    </lineage>
</organism>
<protein>
    <submittedName>
        <fullName evidence="7">Uncharacterized protein</fullName>
    </submittedName>
</protein>